<keyword evidence="1" id="KW-0472">Membrane</keyword>
<accession>A0A1I3Q3H9</accession>
<feature type="transmembrane region" description="Helical" evidence="1">
    <location>
        <begin position="41"/>
        <end position="58"/>
    </location>
</feature>
<keyword evidence="1" id="KW-1133">Transmembrane helix</keyword>
<organism evidence="2 3">
    <name type="scientific">Pseudomonas guineae</name>
    <dbReference type="NCBI Taxonomy" id="425504"/>
    <lineage>
        <taxon>Bacteria</taxon>
        <taxon>Pseudomonadati</taxon>
        <taxon>Pseudomonadota</taxon>
        <taxon>Gammaproteobacteria</taxon>
        <taxon>Pseudomonadales</taxon>
        <taxon>Pseudomonadaceae</taxon>
        <taxon>Pseudomonas</taxon>
    </lineage>
</organism>
<feature type="transmembrane region" description="Helical" evidence="1">
    <location>
        <begin position="17"/>
        <end position="35"/>
    </location>
</feature>
<dbReference type="Proteomes" id="UP000243606">
    <property type="component" value="Unassembled WGS sequence"/>
</dbReference>
<evidence type="ECO:0000313" key="2">
    <source>
        <dbReference type="EMBL" id="SFJ27987.1"/>
    </source>
</evidence>
<dbReference type="RefSeq" id="WP_090244958.1">
    <property type="nucleotide sequence ID" value="NZ_FOQL01000007.1"/>
</dbReference>
<keyword evidence="1" id="KW-0812">Transmembrane</keyword>
<evidence type="ECO:0000256" key="1">
    <source>
        <dbReference type="SAM" id="Phobius"/>
    </source>
</evidence>
<gene>
    <name evidence="2" type="ORF">SAMN05216206_3836</name>
</gene>
<protein>
    <submittedName>
        <fullName evidence="2">Toxin CptA</fullName>
    </submittedName>
</protein>
<reference evidence="3" key="1">
    <citation type="submission" date="2016-10" db="EMBL/GenBank/DDBJ databases">
        <authorList>
            <person name="Varghese N."/>
            <person name="Submissions S."/>
        </authorList>
    </citation>
    <scope>NUCLEOTIDE SEQUENCE [LARGE SCALE GENOMIC DNA]</scope>
    <source>
        <strain evidence="3">LMG 24016</strain>
    </source>
</reference>
<dbReference type="STRING" id="425504.SAMN05216206_3836"/>
<dbReference type="OrthoDB" id="7030636at2"/>
<sequence length="150" mass="17201">MSSRSDVFACQWQPSRLLLVGYALIQGLALLSVVFVDIPLWARALGVLFCLVHAAWVVPRHLLLTQPSAYRALRCAADGWLVYCDAQGWQSIELHPDSLALPWVVLLRFRLAGQRRVHSLCVARDSLPRDQHRRLRVRLKFSRHRWVAAK</sequence>
<dbReference type="Pfam" id="PF07254">
    <property type="entry name" value="Cpta_toxin"/>
    <property type="match status" value="1"/>
</dbReference>
<proteinExistence type="predicted"/>
<keyword evidence="3" id="KW-1185">Reference proteome</keyword>
<dbReference type="InterPro" id="IPR009883">
    <property type="entry name" value="YgfX"/>
</dbReference>
<evidence type="ECO:0000313" key="3">
    <source>
        <dbReference type="Proteomes" id="UP000243606"/>
    </source>
</evidence>
<dbReference type="AlphaFoldDB" id="A0A1I3Q3H9"/>
<name>A0A1I3Q3H9_9PSED</name>
<dbReference type="EMBL" id="FOQL01000007">
    <property type="protein sequence ID" value="SFJ27987.1"/>
    <property type="molecule type" value="Genomic_DNA"/>
</dbReference>